<protein>
    <submittedName>
        <fullName evidence="1">Uncharacterized protein</fullName>
    </submittedName>
</protein>
<evidence type="ECO:0000313" key="1">
    <source>
        <dbReference type="EMBL" id="PJA02340.1"/>
    </source>
</evidence>
<reference evidence="2" key="1">
    <citation type="submission" date="2017-09" db="EMBL/GenBank/DDBJ databases">
        <title>Depth-based differentiation of microbial function through sediment-hosted aquifers and enrichment of novel symbionts in the deep terrestrial subsurface.</title>
        <authorList>
            <person name="Probst A.J."/>
            <person name="Ladd B."/>
            <person name="Jarett J.K."/>
            <person name="Geller-Mcgrath D.E."/>
            <person name="Sieber C.M.K."/>
            <person name="Emerson J.B."/>
            <person name="Anantharaman K."/>
            <person name="Thomas B.C."/>
            <person name="Malmstrom R."/>
            <person name="Stieglmeier M."/>
            <person name="Klingl A."/>
            <person name="Woyke T."/>
            <person name="Ryan C.M."/>
            <person name="Banfield J.F."/>
        </authorList>
    </citation>
    <scope>NUCLEOTIDE SEQUENCE [LARGE SCALE GENOMIC DNA]</scope>
</reference>
<name>A0A2M7VKH1_9BACT</name>
<dbReference type="AlphaFoldDB" id="A0A2M7VKH1"/>
<evidence type="ECO:0000313" key="2">
    <source>
        <dbReference type="Proteomes" id="UP000231469"/>
    </source>
</evidence>
<feature type="non-terminal residue" evidence="1">
    <location>
        <position position="1"/>
    </location>
</feature>
<proteinExistence type="predicted"/>
<comment type="caution">
    <text evidence="1">The sequence shown here is derived from an EMBL/GenBank/DDBJ whole genome shotgun (WGS) entry which is preliminary data.</text>
</comment>
<dbReference type="Proteomes" id="UP000231469">
    <property type="component" value="Unassembled WGS sequence"/>
</dbReference>
<accession>A0A2M7VKH1</accession>
<sequence>NAYLNQFIRTKEVHFYLEGELKPSAKRRLDRLQKEVMAGKNLSPTFSDARKATRYLKSL</sequence>
<organism evidence="1 2">
    <name type="scientific">bacterium (Candidatus Gribaldobacteria) CG_4_10_14_0_2_um_filter_36_18</name>
    <dbReference type="NCBI Taxonomy" id="2014264"/>
    <lineage>
        <taxon>Bacteria</taxon>
        <taxon>Candidatus Gribaldobacteria</taxon>
    </lineage>
</organism>
<dbReference type="EMBL" id="PFPS01000054">
    <property type="protein sequence ID" value="PJA02340.1"/>
    <property type="molecule type" value="Genomic_DNA"/>
</dbReference>
<gene>
    <name evidence="1" type="ORF">COX73_01265</name>
</gene>